<evidence type="ECO:0000256" key="1">
    <source>
        <dbReference type="SAM" id="SignalP"/>
    </source>
</evidence>
<sequence length="140" mass="14888">MYIMKNLKVTALLAVLACAPFYANVFPAEGTPVVKVLADAIKWKSESIEVGNIPQGKPKLIKFEFTNTSNKPIIIENVAPSCGCTTANYTKTPILPGKVGFVEASYNAANAGPFMKTVNVTTSDSKTPKTLSFKGTVVAS</sequence>
<comment type="caution">
    <text evidence="2">The sequence shown here is derived from an EMBL/GenBank/DDBJ whole genome shotgun (WGS) entry which is preliminary data.</text>
</comment>
<dbReference type="PANTHER" id="PTHR37833">
    <property type="entry name" value="LIPOPROTEIN-RELATED"/>
    <property type="match status" value="1"/>
</dbReference>
<gene>
    <name evidence="2" type="ORF">CHA01nite_08890</name>
</gene>
<name>A0A511YIX6_9FLAO</name>
<dbReference type="AlphaFoldDB" id="A0A511YIX6"/>
<dbReference type="InterPro" id="IPR011467">
    <property type="entry name" value="DUF1573"/>
</dbReference>
<evidence type="ECO:0000313" key="3">
    <source>
        <dbReference type="Proteomes" id="UP000321863"/>
    </source>
</evidence>
<evidence type="ECO:0000313" key="2">
    <source>
        <dbReference type="EMBL" id="GEN75149.1"/>
    </source>
</evidence>
<protein>
    <recommendedName>
        <fullName evidence="4">DUF1573 domain-containing protein</fullName>
    </recommendedName>
</protein>
<feature type="chain" id="PRO_5022149348" description="DUF1573 domain-containing protein" evidence="1">
    <location>
        <begin position="24"/>
        <end position="140"/>
    </location>
</feature>
<evidence type="ECO:0008006" key="4">
    <source>
        <dbReference type="Google" id="ProtNLM"/>
    </source>
</evidence>
<keyword evidence="3" id="KW-1185">Reference proteome</keyword>
<organism evidence="2 3">
    <name type="scientific">Chryseobacterium hagamense</name>
    <dbReference type="NCBI Taxonomy" id="395935"/>
    <lineage>
        <taxon>Bacteria</taxon>
        <taxon>Pseudomonadati</taxon>
        <taxon>Bacteroidota</taxon>
        <taxon>Flavobacteriia</taxon>
        <taxon>Flavobacteriales</taxon>
        <taxon>Weeksellaceae</taxon>
        <taxon>Chryseobacterium group</taxon>
        <taxon>Chryseobacterium</taxon>
    </lineage>
</organism>
<accession>A0A511YIX6</accession>
<dbReference type="Pfam" id="PF07610">
    <property type="entry name" value="DUF1573"/>
    <property type="match status" value="1"/>
</dbReference>
<dbReference type="InterPro" id="IPR013783">
    <property type="entry name" value="Ig-like_fold"/>
</dbReference>
<dbReference type="PANTHER" id="PTHR37833:SF1">
    <property type="entry name" value="SIGNAL PEPTIDE PROTEIN"/>
    <property type="match status" value="1"/>
</dbReference>
<feature type="signal peptide" evidence="1">
    <location>
        <begin position="1"/>
        <end position="23"/>
    </location>
</feature>
<dbReference type="Gene3D" id="2.60.40.10">
    <property type="entry name" value="Immunoglobulins"/>
    <property type="match status" value="1"/>
</dbReference>
<dbReference type="Proteomes" id="UP000321863">
    <property type="component" value="Unassembled WGS sequence"/>
</dbReference>
<dbReference type="EMBL" id="BJYJ01000002">
    <property type="protein sequence ID" value="GEN75149.1"/>
    <property type="molecule type" value="Genomic_DNA"/>
</dbReference>
<proteinExistence type="predicted"/>
<keyword evidence="1" id="KW-0732">Signal</keyword>
<reference evidence="2 3" key="1">
    <citation type="submission" date="2019-07" db="EMBL/GenBank/DDBJ databases">
        <title>Whole genome shotgun sequence of Chryseobacterium hagamense NBRC 105253.</title>
        <authorList>
            <person name="Hosoyama A."/>
            <person name="Uohara A."/>
            <person name="Ohji S."/>
            <person name="Ichikawa N."/>
        </authorList>
    </citation>
    <scope>NUCLEOTIDE SEQUENCE [LARGE SCALE GENOMIC DNA]</scope>
    <source>
        <strain evidence="2 3">NBRC 105253</strain>
    </source>
</reference>